<comment type="similarity">
    <text evidence="7">Belongs to the binding-protein-dependent transport system permease family.</text>
</comment>
<keyword evidence="5 7" id="KW-1133">Transmembrane helix</keyword>
<dbReference type="PROSITE" id="PS50928">
    <property type="entry name" value="ABC_TM1"/>
    <property type="match status" value="1"/>
</dbReference>
<evidence type="ECO:0000256" key="2">
    <source>
        <dbReference type="ARBA" id="ARBA00022448"/>
    </source>
</evidence>
<dbReference type="OrthoDB" id="7375219at2"/>
<evidence type="ECO:0000256" key="8">
    <source>
        <dbReference type="SAM" id="MobiDB-lite"/>
    </source>
</evidence>
<keyword evidence="6 7" id="KW-0472">Membrane</keyword>
<feature type="compositionally biased region" description="Low complexity" evidence="8">
    <location>
        <begin position="1"/>
        <end position="17"/>
    </location>
</feature>
<name>A0A1U9Z0F6_9HYPH</name>
<keyword evidence="3" id="KW-1003">Cell membrane</keyword>
<dbReference type="KEGG" id="mmed:Mame_01827"/>
<dbReference type="eggNOG" id="COG1175">
    <property type="taxonomic scope" value="Bacteria"/>
</dbReference>
<dbReference type="SUPFAM" id="SSF161098">
    <property type="entry name" value="MetI-like"/>
    <property type="match status" value="1"/>
</dbReference>
<feature type="transmembrane region" description="Helical" evidence="7">
    <location>
        <begin position="89"/>
        <end position="114"/>
    </location>
</feature>
<evidence type="ECO:0000256" key="3">
    <source>
        <dbReference type="ARBA" id="ARBA00022475"/>
    </source>
</evidence>
<dbReference type="InterPro" id="IPR051393">
    <property type="entry name" value="ABC_transporter_permease"/>
</dbReference>
<dbReference type="InterPro" id="IPR035906">
    <property type="entry name" value="MetI-like_sf"/>
</dbReference>
<evidence type="ECO:0000256" key="6">
    <source>
        <dbReference type="ARBA" id="ARBA00023136"/>
    </source>
</evidence>
<reference evidence="10 11" key="1">
    <citation type="submission" date="2017-03" db="EMBL/GenBank/DDBJ databases">
        <title>Foreign affairs: Plasmid Transfer between Roseobacters and Rhizobia.</title>
        <authorList>
            <person name="Bartling P."/>
            <person name="Bunk B."/>
            <person name="Overmann J."/>
            <person name="Brinkmann H."/>
            <person name="Petersen J."/>
        </authorList>
    </citation>
    <scope>NUCLEOTIDE SEQUENCE [LARGE SCALE GENOMIC DNA]</scope>
    <source>
        <strain evidence="10 11">MACL11</strain>
    </source>
</reference>
<feature type="domain" description="ABC transmembrane type-1" evidence="9">
    <location>
        <begin position="89"/>
        <end position="303"/>
    </location>
</feature>
<dbReference type="STRING" id="1122214.Mame_01827"/>
<evidence type="ECO:0000256" key="4">
    <source>
        <dbReference type="ARBA" id="ARBA00022692"/>
    </source>
</evidence>
<feature type="region of interest" description="Disordered" evidence="8">
    <location>
        <begin position="1"/>
        <end position="24"/>
    </location>
</feature>
<sequence>MSDSTIPDDAATAAARPEPTRRRRRRSSQWTGLLYVLPALALVTVFFLVPLGMTVWMSLHKWPLMGVPRFIGLDNYEKLVFDKSFWSSLWFTIEYTVVVTVALLGVALALAFIVQGQGRAVSAYRTIYFLPVVTGFASAALLWVWLSNVDTGLFSPLAQDLGLTEGRVNILASFTPAFWSVIAMVVWKMAGFFMVILMSGLQSIPADYQEAARIDGAKWLQRFRYITMPLIRKPFALALILCVSGSMLAFDQFYIILNGGPQNKTVTAVYKIFNESFISFRLGYGAALSMVLLLILLALSVVQLTLLSDRREK</sequence>
<proteinExistence type="inferred from homology"/>
<keyword evidence="4 7" id="KW-0812">Transmembrane</keyword>
<accession>A0A1U9Z0F6</accession>
<dbReference type="GO" id="GO:0005886">
    <property type="term" value="C:plasma membrane"/>
    <property type="evidence" value="ECO:0007669"/>
    <property type="project" value="UniProtKB-SubCell"/>
</dbReference>
<comment type="subcellular location">
    <subcellularLocation>
        <location evidence="1 7">Cell membrane</location>
        <topology evidence="1 7">Multi-pass membrane protein</topology>
    </subcellularLocation>
</comment>
<dbReference type="RefSeq" id="WP_018062968.1">
    <property type="nucleotide sequence ID" value="NZ_AQWH01000001.1"/>
</dbReference>
<keyword evidence="11" id="KW-1185">Reference proteome</keyword>
<evidence type="ECO:0000259" key="9">
    <source>
        <dbReference type="PROSITE" id="PS50928"/>
    </source>
</evidence>
<dbReference type="PANTHER" id="PTHR30193:SF41">
    <property type="entry name" value="DIACETYLCHITOBIOSE UPTAKE SYSTEM PERMEASE PROTEIN NGCF"/>
    <property type="match status" value="1"/>
</dbReference>
<dbReference type="AlphaFoldDB" id="A0A1U9Z0F6"/>
<feature type="transmembrane region" description="Helical" evidence="7">
    <location>
        <begin position="235"/>
        <end position="257"/>
    </location>
</feature>
<evidence type="ECO:0000313" key="11">
    <source>
        <dbReference type="Proteomes" id="UP000191135"/>
    </source>
</evidence>
<evidence type="ECO:0000313" key="10">
    <source>
        <dbReference type="EMBL" id="AQZ51169.1"/>
    </source>
</evidence>
<feature type="transmembrane region" description="Helical" evidence="7">
    <location>
        <begin position="284"/>
        <end position="307"/>
    </location>
</feature>
<dbReference type="Gene3D" id="1.10.3720.10">
    <property type="entry name" value="MetI-like"/>
    <property type="match status" value="1"/>
</dbReference>
<organism evidence="10 11">
    <name type="scientific">Martelella mediterranea DSM 17316</name>
    <dbReference type="NCBI Taxonomy" id="1122214"/>
    <lineage>
        <taxon>Bacteria</taxon>
        <taxon>Pseudomonadati</taxon>
        <taxon>Pseudomonadota</taxon>
        <taxon>Alphaproteobacteria</taxon>
        <taxon>Hyphomicrobiales</taxon>
        <taxon>Aurantimonadaceae</taxon>
        <taxon>Martelella</taxon>
    </lineage>
</organism>
<protein>
    <submittedName>
        <fullName evidence="10">sn-glycerol-3-phosphate transport system permease protein UgpA</fullName>
    </submittedName>
</protein>
<dbReference type="EMBL" id="CP020330">
    <property type="protein sequence ID" value="AQZ51169.1"/>
    <property type="molecule type" value="Genomic_DNA"/>
</dbReference>
<dbReference type="GO" id="GO:0055085">
    <property type="term" value="P:transmembrane transport"/>
    <property type="evidence" value="ECO:0007669"/>
    <property type="project" value="InterPro"/>
</dbReference>
<evidence type="ECO:0000256" key="7">
    <source>
        <dbReference type="RuleBase" id="RU363032"/>
    </source>
</evidence>
<dbReference type="CDD" id="cd06261">
    <property type="entry name" value="TM_PBP2"/>
    <property type="match status" value="1"/>
</dbReference>
<dbReference type="Proteomes" id="UP000191135">
    <property type="component" value="Chromosome"/>
</dbReference>
<feature type="transmembrane region" description="Helical" evidence="7">
    <location>
        <begin position="32"/>
        <end position="59"/>
    </location>
</feature>
<dbReference type="InterPro" id="IPR000515">
    <property type="entry name" value="MetI-like"/>
</dbReference>
<feature type="transmembrane region" description="Helical" evidence="7">
    <location>
        <begin position="126"/>
        <end position="146"/>
    </location>
</feature>
<gene>
    <name evidence="10" type="primary">ugpA_4</name>
    <name evidence="10" type="ORF">Mame_01827</name>
</gene>
<dbReference type="PANTHER" id="PTHR30193">
    <property type="entry name" value="ABC TRANSPORTER PERMEASE PROTEIN"/>
    <property type="match status" value="1"/>
</dbReference>
<evidence type="ECO:0000256" key="5">
    <source>
        <dbReference type="ARBA" id="ARBA00022989"/>
    </source>
</evidence>
<dbReference type="Pfam" id="PF00528">
    <property type="entry name" value="BPD_transp_1"/>
    <property type="match status" value="1"/>
</dbReference>
<keyword evidence="2 7" id="KW-0813">Transport</keyword>
<feature type="transmembrane region" description="Helical" evidence="7">
    <location>
        <begin position="177"/>
        <end position="198"/>
    </location>
</feature>
<evidence type="ECO:0000256" key="1">
    <source>
        <dbReference type="ARBA" id="ARBA00004651"/>
    </source>
</evidence>